<protein>
    <submittedName>
        <fullName evidence="1">Uncharacterized protein</fullName>
    </submittedName>
</protein>
<comment type="caution">
    <text evidence="1">The sequence shown here is derived from an EMBL/GenBank/DDBJ whole genome shotgun (WGS) entry which is preliminary data.</text>
</comment>
<dbReference type="Proteomes" id="UP001221898">
    <property type="component" value="Unassembled WGS sequence"/>
</dbReference>
<evidence type="ECO:0000313" key="2">
    <source>
        <dbReference type="Proteomes" id="UP001221898"/>
    </source>
</evidence>
<dbReference type="AlphaFoldDB" id="A0AAD7RHE6"/>
<keyword evidence="2" id="KW-1185">Reference proteome</keyword>
<reference evidence="1" key="1">
    <citation type="journal article" date="2023" name="Science">
        <title>Genome structures resolve the early diversification of teleost fishes.</title>
        <authorList>
            <person name="Parey E."/>
            <person name="Louis A."/>
            <person name="Montfort J."/>
            <person name="Bouchez O."/>
            <person name="Roques C."/>
            <person name="Iampietro C."/>
            <person name="Lluch J."/>
            <person name="Castinel A."/>
            <person name="Donnadieu C."/>
            <person name="Desvignes T."/>
            <person name="Floi Bucao C."/>
            <person name="Jouanno E."/>
            <person name="Wen M."/>
            <person name="Mejri S."/>
            <person name="Dirks R."/>
            <person name="Jansen H."/>
            <person name="Henkel C."/>
            <person name="Chen W.J."/>
            <person name="Zahm M."/>
            <person name="Cabau C."/>
            <person name="Klopp C."/>
            <person name="Thompson A.W."/>
            <person name="Robinson-Rechavi M."/>
            <person name="Braasch I."/>
            <person name="Lecointre G."/>
            <person name="Bobe J."/>
            <person name="Postlethwait J.H."/>
            <person name="Berthelot C."/>
            <person name="Roest Crollius H."/>
            <person name="Guiguen Y."/>
        </authorList>
    </citation>
    <scope>NUCLEOTIDE SEQUENCE</scope>
    <source>
        <strain evidence="1">NC1722</strain>
    </source>
</reference>
<evidence type="ECO:0000313" key="1">
    <source>
        <dbReference type="EMBL" id="KAJ8383962.1"/>
    </source>
</evidence>
<accession>A0AAD7RHE6</accession>
<sequence>MSSVSLPPLAIYCELRKTIEAKKASLKCVAAASQLAPAVRLLRRGSSRAPSRFRVQLNRKLIWPTTRRGGRRMAAAFGGVCGRMCSASLEHPLPFPQQQEKKKKRQLTFNWETSPSRVFPLSAATWSRVDGQLARSAAHPHHLPPSVHIPSGRGLKDALVADTRRPGERQGGKNGPERRGLQACYLLRSRYSEPADLIQGKCGPEQGCRMERDCTGELEVVWWSDAGKRSVHTREFGNTATWDLEMSFIRSTSLGILGSQTQRRFTDMHVLSKGTRGAVEYWTC</sequence>
<proteinExistence type="predicted"/>
<dbReference type="EMBL" id="JAINUG010000282">
    <property type="protein sequence ID" value="KAJ8383962.1"/>
    <property type="molecule type" value="Genomic_DNA"/>
</dbReference>
<gene>
    <name evidence="1" type="ORF">AAFF_G00213310</name>
</gene>
<name>A0AAD7RHE6_9TELE</name>
<organism evidence="1 2">
    <name type="scientific">Aldrovandia affinis</name>
    <dbReference type="NCBI Taxonomy" id="143900"/>
    <lineage>
        <taxon>Eukaryota</taxon>
        <taxon>Metazoa</taxon>
        <taxon>Chordata</taxon>
        <taxon>Craniata</taxon>
        <taxon>Vertebrata</taxon>
        <taxon>Euteleostomi</taxon>
        <taxon>Actinopterygii</taxon>
        <taxon>Neopterygii</taxon>
        <taxon>Teleostei</taxon>
        <taxon>Notacanthiformes</taxon>
        <taxon>Halosauridae</taxon>
        <taxon>Aldrovandia</taxon>
    </lineage>
</organism>